<proteinExistence type="predicted"/>
<dbReference type="KEGG" id="mnt:21395823"/>
<evidence type="ECO:0000313" key="2">
    <source>
        <dbReference type="Proteomes" id="UP000030645"/>
    </source>
</evidence>
<dbReference type="OrthoDB" id="1857825at2759"/>
<evidence type="ECO:0008006" key="3">
    <source>
        <dbReference type="Google" id="ProtNLM"/>
    </source>
</evidence>
<dbReference type="Gene3D" id="1.10.150.20">
    <property type="entry name" value="5' to 3' exonuclease, C-terminal subdomain"/>
    <property type="match status" value="1"/>
</dbReference>
<dbReference type="InterPro" id="IPR039172">
    <property type="entry name" value="PTD"/>
</dbReference>
<dbReference type="Proteomes" id="UP000030645">
    <property type="component" value="Unassembled WGS sequence"/>
</dbReference>
<evidence type="ECO:0000313" key="1">
    <source>
        <dbReference type="EMBL" id="EXC32455.1"/>
    </source>
</evidence>
<dbReference type="InterPro" id="IPR010994">
    <property type="entry name" value="RuvA_2-like"/>
</dbReference>
<dbReference type="Pfam" id="PF14520">
    <property type="entry name" value="HHH_5"/>
    <property type="match status" value="1"/>
</dbReference>
<dbReference type="PANTHER" id="PTHR37394">
    <property type="entry name" value="PROTEIN PARTING DANCERS"/>
    <property type="match status" value="1"/>
</dbReference>
<dbReference type="PANTHER" id="PTHR37394:SF1">
    <property type="entry name" value="PROTEIN PARTING DANCERS"/>
    <property type="match status" value="1"/>
</dbReference>
<protein>
    <recommendedName>
        <fullName evidence="3">Protein PARTING DANCERS</fullName>
    </recommendedName>
</protein>
<dbReference type="SUPFAM" id="SSF47781">
    <property type="entry name" value="RuvA domain 2-like"/>
    <property type="match status" value="1"/>
</dbReference>
<organism evidence="1 2">
    <name type="scientific">Morus notabilis</name>
    <dbReference type="NCBI Taxonomy" id="981085"/>
    <lineage>
        <taxon>Eukaryota</taxon>
        <taxon>Viridiplantae</taxon>
        <taxon>Streptophyta</taxon>
        <taxon>Embryophyta</taxon>
        <taxon>Tracheophyta</taxon>
        <taxon>Spermatophyta</taxon>
        <taxon>Magnoliopsida</taxon>
        <taxon>eudicotyledons</taxon>
        <taxon>Gunneridae</taxon>
        <taxon>Pentapetalae</taxon>
        <taxon>rosids</taxon>
        <taxon>fabids</taxon>
        <taxon>Rosales</taxon>
        <taxon>Moraceae</taxon>
        <taxon>Moreae</taxon>
        <taxon>Morus</taxon>
    </lineage>
</organism>
<name>W9SXX2_9ROSA</name>
<dbReference type="STRING" id="981085.W9SXX2"/>
<dbReference type="EMBL" id="KE346302">
    <property type="protein sequence ID" value="EXC32455.1"/>
    <property type="molecule type" value="Genomic_DNA"/>
</dbReference>
<sequence>MEGYDRCNICLCCLAAADGVSGVCMMSNTWKVEQHPSFINFISTFLNANSFRLNFVGIAPDFIFNCGGSSVAFIFLTNWDCTNVSPVFGRIQKLRLQFAHLYVVITLATKEQNDSFVRSYFKFGTELGKPTFVPVQDMEMGFEKIVKIAHSLGVCKQQDATTKLKSERKQAVQGMDVFRQVVTSIPGIDAHDANALNQAIGSIEAIAKASKEYILENTDLSAEKAEVIFRFFRDPKFYLSPKIN</sequence>
<keyword evidence="2" id="KW-1185">Reference proteome</keyword>
<gene>
    <name evidence="1" type="ORF">L484_012622</name>
</gene>
<reference evidence="2" key="1">
    <citation type="submission" date="2013-01" db="EMBL/GenBank/DDBJ databases">
        <title>Draft Genome Sequence of a Mulberry Tree, Morus notabilis C.K. Schneid.</title>
        <authorList>
            <person name="He N."/>
            <person name="Zhao S."/>
        </authorList>
    </citation>
    <scope>NUCLEOTIDE SEQUENCE</scope>
</reference>
<accession>W9SXX2</accession>
<dbReference type="eggNOG" id="ENOG502QRWT">
    <property type="taxonomic scope" value="Eukaryota"/>
</dbReference>
<dbReference type="AlphaFoldDB" id="W9SXX2"/>
<dbReference type="GO" id="GO:0000712">
    <property type="term" value="P:resolution of meiotic recombination intermediates"/>
    <property type="evidence" value="ECO:0007669"/>
    <property type="project" value="InterPro"/>
</dbReference>